<feature type="domain" description="Transketolase-like pyrimidine-binding" evidence="1">
    <location>
        <begin position="7"/>
        <end position="172"/>
    </location>
</feature>
<dbReference type="InterPro" id="IPR051157">
    <property type="entry name" value="PDH/Transketolase"/>
</dbReference>
<evidence type="ECO:0000313" key="2">
    <source>
        <dbReference type="EMBL" id="MDM8200322.1"/>
    </source>
</evidence>
<dbReference type="InterPro" id="IPR033248">
    <property type="entry name" value="Transketolase_C"/>
</dbReference>
<evidence type="ECO:0000313" key="3">
    <source>
        <dbReference type="Proteomes" id="UP001529380"/>
    </source>
</evidence>
<dbReference type="Proteomes" id="UP001529380">
    <property type="component" value="Unassembled WGS sequence"/>
</dbReference>
<dbReference type="InterPro" id="IPR029061">
    <property type="entry name" value="THDP-binding"/>
</dbReference>
<name>A0ABT7UN48_9FIRM</name>
<dbReference type="SMART" id="SM00861">
    <property type="entry name" value="Transket_pyr"/>
    <property type="match status" value="1"/>
</dbReference>
<evidence type="ECO:0000259" key="1">
    <source>
        <dbReference type="SMART" id="SM00861"/>
    </source>
</evidence>
<dbReference type="InterPro" id="IPR005475">
    <property type="entry name" value="Transketolase-like_Pyr-bd"/>
</dbReference>
<reference evidence="2 3" key="1">
    <citation type="submission" date="2023-06" db="EMBL/GenBank/DDBJ databases">
        <title>Identification and characterization of horizontal gene transfer across gut microbiota members of farm animals based on homology search.</title>
        <authorList>
            <person name="Schwarzerova J."/>
            <person name="Nykrynova M."/>
            <person name="Jureckova K."/>
            <person name="Cejkova D."/>
            <person name="Rychlik I."/>
        </authorList>
    </citation>
    <scope>NUCLEOTIDE SEQUENCE [LARGE SCALE GENOMIC DNA]</scope>
    <source>
        <strain evidence="2 3">ET340</strain>
    </source>
</reference>
<comment type="caution">
    <text evidence="2">The sequence shown here is derived from an EMBL/GenBank/DDBJ whole genome shotgun (WGS) entry which is preliminary data.</text>
</comment>
<protein>
    <submittedName>
        <fullName evidence="2">Transketolase family protein</fullName>
    </submittedName>
</protein>
<dbReference type="SUPFAM" id="SSF52518">
    <property type="entry name" value="Thiamin diphosphate-binding fold (THDP-binding)"/>
    <property type="match status" value="1"/>
</dbReference>
<dbReference type="Gene3D" id="3.40.50.920">
    <property type="match status" value="1"/>
</dbReference>
<proteinExistence type="predicted"/>
<dbReference type="Pfam" id="PF02780">
    <property type="entry name" value="Transketolase_C"/>
    <property type="match status" value="1"/>
</dbReference>
<organism evidence="2 3">
    <name type="scientific">Allofournierella massiliensis</name>
    <dbReference type="NCBI Taxonomy" id="1650663"/>
    <lineage>
        <taxon>Bacteria</taxon>
        <taxon>Bacillati</taxon>
        <taxon>Bacillota</taxon>
        <taxon>Clostridia</taxon>
        <taxon>Eubacteriales</taxon>
        <taxon>Oscillospiraceae</taxon>
        <taxon>Allofournierella</taxon>
    </lineage>
</organism>
<dbReference type="EMBL" id="JAUDCL010000004">
    <property type="protein sequence ID" value="MDM8200322.1"/>
    <property type="molecule type" value="Genomic_DNA"/>
</dbReference>
<sequence>MMQTKPIATRESYGRTLAQLGAENNKVVVLDADLAESTKTCMFQEKFPERHFDCGIAEANMVSIAAGLAAAGMIPFVSSFAMFATGRAYEQIRNSVGYPHLNVKICASHAGISVGEDGATHQCVEDIALMRGIPGMVVVNPADDTEASQAVRALAEYKGPAYLRLGRLAVPVINDPESYHFKLGRAVTLREGKDATVIATGLMVARALEAAEQLAQEGIQVRVVNMHTIKPLDVEAVVSAAKETGCIVTAEEHSVIGGLYSAVCEAMVGAGVSCPVSPVAVMDAFGQSGPANDLLEYYGLTAEAIAQKVRERLAH</sequence>
<reference evidence="3" key="2">
    <citation type="submission" date="2023-06" db="EMBL/GenBank/DDBJ databases">
        <title>Identification and characterization of horizontal gene transfer across gut microbiota members of farm animals based on homology search.</title>
        <authorList>
            <person name="Zeman M."/>
            <person name="Kubasova T."/>
            <person name="Jahodarova E."/>
            <person name="Nykrynova M."/>
            <person name="Rychlik I."/>
        </authorList>
    </citation>
    <scope>NUCLEOTIDE SEQUENCE [LARGE SCALE GENOMIC DNA]</scope>
    <source>
        <strain evidence="3">ET340</strain>
    </source>
</reference>
<dbReference type="InterPro" id="IPR009014">
    <property type="entry name" value="Transketo_C/PFOR_II"/>
</dbReference>
<dbReference type="Pfam" id="PF02779">
    <property type="entry name" value="Transket_pyr"/>
    <property type="match status" value="1"/>
</dbReference>
<accession>A0ABT7UN48</accession>
<dbReference type="SUPFAM" id="SSF52922">
    <property type="entry name" value="TK C-terminal domain-like"/>
    <property type="match status" value="1"/>
</dbReference>
<gene>
    <name evidence="2" type="ORF">QUW08_03270</name>
</gene>
<reference evidence="2 3" key="3">
    <citation type="submission" date="2023-06" db="EMBL/GenBank/DDBJ databases">
        <authorList>
            <person name="Zeman M."/>
            <person name="Kubasova T."/>
            <person name="Jahodarova E."/>
            <person name="Nykrynova M."/>
            <person name="Rychlik I."/>
        </authorList>
    </citation>
    <scope>NUCLEOTIDE SEQUENCE [LARGE SCALE GENOMIC DNA]</scope>
    <source>
        <strain evidence="2 3">ET340</strain>
    </source>
</reference>
<dbReference type="RefSeq" id="WP_289599190.1">
    <property type="nucleotide sequence ID" value="NZ_JAUDCL010000004.1"/>
</dbReference>
<dbReference type="PANTHER" id="PTHR43825:SF1">
    <property type="entry name" value="TRANSKETOLASE-LIKE PYRIMIDINE-BINDING DOMAIN-CONTAINING PROTEIN"/>
    <property type="match status" value="1"/>
</dbReference>
<keyword evidence="3" id="KW-1185">Reference proteome</keyword>
<dbReference type="Gene3D" id="3.40.50.970">
    <property type="match status" value="1"/>
</dbReference>
<dbReference type="CDD" id="cd07033">
    <property type="entry name" value="TPP_PYR_DXS_TK_like"/>
    <property type="match status" value="1"/>
</dbReference>
<dbReference type="PANTHER" id="PTHR43825">
    <property type="entry name" value="PYRUVATE DEHYDROGENASE E1 COMPONENT"/>
    <property type="match status" value="1"/>
</dbReference>